<dbReference type="GO" id="GO:0016787">
    <property type="term" value="F:hydrolase activity"/>
    <property type="evidence" value="ECO:0007669"/>
    <property type="project" value="UniProtKB-KW"/>
</dbReference>
<evidence type="ECO:0000256" key="6">
    <source>
        <dbReference type="ARBA" id="ARBA00022490"/>
    </source>
</evidence>
<dbReference type="GO" id="GO:0004518">
    <property type="term" value="F:nuclease activity"/>
    <property type="evidence" value="ECO:0007669"/>
    <property type="project" value="UniProtKB-KW"/>
</dbReference>
<keyword evidence="10" id="KW-0539">Nucleus</keyword>
<evidence type="ECO:0000256" key="12">
    <source>
        <dbReference type="ARBA" id="ARBA00045850"/>
    </source>
</evidence>
<dbReference type="PRINTS" id="PR02086">
    <property type="entry name" value="PUTNUCHARBI1"/>
</dbReference>
<comment type="subcellular location">
    <subcellularLocation>
        <location evidence="3">Cytoplasm</location>
    </subcellularLocation>
    <subcellularLocation>
        <location evidence="2">Nucleus</location>
    </subcellularLocation>
</comment>
<dbReference type="GO" id="GO:0046872">
    <property type="term" value="F:metal ion binding"/>
    <property type="evidence" value="ECO:0007669"/>
    <property type="project" value="UniProtKB-KW"/>
</dbReference>
<proteinExistence type="inferred from homology"/>
<evidence type="ECO:0000256" key="2">
    <source>
        <dbReference type="ARBA" id="ARBA00004123"/>
    </source>
</evidence>
<name>A0A8B8C5V9_CRAVI</name>
<dbReference type="Proteomes" id="UP000694844">
    <property type="component" value="Chromosome 10"/>
</dbReference>
<evidence type="ECO:0000313" key="14">
    <source>
        <dbReference type="Proteomes" id="UP000694844"/>
    </source>
</evidence>
<evidence type="ECO:0000256" key="11">
    <source>
        <dbReference type="ARBA" id="ARBA00030126"/>
    </source>
</evidence>
<keyword evidence="7" id="KW-0540">Nuclease</keyword>
<keyword evidence="8" id="KW-0479">Metal-binding</keyword>
<feature type="non-terminal residue" evidence="15">
    <location>
        <position position="1"/>
    </location>
</feature>
<evidence type="ECO:0000256" key="8">
    <source>
        <dbReference type="ARBA" id="ARBA00022723"/>
    </source>
</evidence>
<sequence>LIKGHHSTSSNEINFTLQVLTTLRFLAKGDYLSEVADMHGISLSSASRIVHSVCSALCLSLDNIKFPTAQQLNRIKDEFHAICNFPNVVGAIDGTLIPIQGMTSEEEPYFVCRKGFHAINVQAVVTADLRFTNVVVRWPGATHDAFILANSALPGIMEGVNGWLLGDSGYPLKKWLLTPFAQPSNQHEERYNSSHCTTRNTVERAFGVLKSRFRCMHKTGGSLQFGTEKCVKIIECCFRLHNKALSERVPLQGGSEVIPVFHNHGQ</sequence>
<feature type="domain" description="DDE Tnp4" evidence="13">
    <location>
        <begin position="92"/>
        <end position="242"/>
    </location>
</feature>
<dbReference type="GO" id="GO:0005737">
    <property type="term" value="C:cytoplasm"/>
    <property type="evidence" value="ECO:0007669"/>
    <property type="project" value="UniProtKB-SubCell"/>
</dbReference>
<dbReference type="GeneID" id="111116294"/>
<keyword evidence="9" id="KW-0378">Hydrolase</keyword>
<accession>A0A8B8C5V9</accession>
<evidence type="ECO:0000256" key="3">
    <source>
        <dbReference type="ARBA" id="ARBA00004496"/>
    </source>
</evidence>
<comment type="function">
    <text evidence="12">Transposase-derived protein that may have nuclease activity. Does not have transposase activity.</text>
</comment>
<dbReference type="PANTHER" id="PTHR22930:SF85">
    <property type="entry name" value="GH03217P-RELATED"/>
    <property type="match status" value="1"/>
</dbReference>
<gene>
    <name evidence="15" type="primary">LOC111116294</name>
</gene>
<dbReference type="Pfam" id="PF13359">
    <property type="entry name" value="DDE_Tnp_4"/>
    <property type="match status" value="1"/>
</dbReference>
<dbReference type="AlphaFoldDB" id="A0A8B8C5V9"/>
<evidence type="ECO:0000256" key="4">
    <source>
        <dbReference type="ARBA" id="ARBA00006958"/>
    </source>
</evidence>
<evidence type="ECO:0000313" key="15">
    <source>
        <dbReference type="RefSeq" id="XP_022310990.1"/>
    </source>
</evidence>
<evidence type="ECO:0000259" key="13">
    <source>
        <dbReference type="Pfam" id="PF13359"/>
    </source>
</evidence>
<dbReference type="InterPro" id="IPR026103">
    <property type="entry name" value="HARBI1_animal"/>
</dbReference>
<dbReference type="OrthoDB" id="1515171at2759"/>
<evidence type="ECO:0000256" key="9">
    <source>
        <dbReference type="ARBA" id="ARBA00022801"/>
    </source>
</evidence>
<keyword evidence="6" id="KW-0963">Cytoplasm</keyword>
<dbReference type="InterPro" id="IPR027806">
    <property type="entry name" value="HARBI1_dom"/>
</dbReference>
<evidence type="ECO:0000256" key="10">
    <source>
        <dbReference type="ARBA" id="ARBA00023242"/>
    </source>
</evidence>
<dbReference type="PANTHER" id="PTHR22930">
    <property type="match status" value="1"/>
</dbReference>
<dbReference type="InterPro" id="IPR045249">
    <property type="entry name" value="HARBI1-like"/>
</dbReference>
<keyword evidence="14" id="KW-1185">Reference proteome</keyword>
<dbReference type="RefSeq" id="XP_022310990.1">
    <property type="nucleotide sequence ID" value="XM_022455282.1"/>
</dbReference>
<dbReference type="GO" id="GO:0005634">
    <property type="term" value="C:nucleus"/>
    <property type="evidence" value="ECO:0007669"/>
    <property type="project" value="UniProtKB-SubCell"/>
</dbReference>
<reference evidence="15" key="1">
    <citation type="submission" date="2025-08" db="UniProtKB">
        <authorList>
            <consortium name="RefSeq"/>
        </authorList>
    </citation>
    <scope>IDENTIFICATION</scope>
    <source>
        <tissue evidence="15">Whole sample</tissue>
    </source>
</reference>
<dbReference type="KEGG" id="cvn:111116294"/>
<evidence type="ECO:0000256" key="5">
    <source>
        <dbReference type="ARBA" id="ARBA00015519"/>
    </source>
</evidence>
<evidence type="ECO:0000256" key="7">
    <source>
        <dbReference type="ARBA" id="ARBA00022722"/>
    </source>
</evidence>
<organism evidence="14 15">
    <name type="scientific">Crassostrea virginica</name>
    <name type="common">Eastern oyster</name>
    <dbReference type="NCBI Taxonomy" id="6565"/>
    <lineage>
        <taxon>Eukaryota</taxon>
        <taxon>Metazoa</taxon>
        <taxon>Spiralia</taxon>
        <taxon>Lophotrochozoa</taxon>
        <taxon>Mollusca</taxon>
        <taxon>Bivalvia</taxon>
        <taxon>Autobranchia</taxon>
        <taxon>Pteriomorphia</taxon>
        <taxon>Ostreida</taxon>
        <taxon>Ostreoidea</taxon>
        <taxon>Ostreidae</taxon>
        <taxon>Crassostrea</taxon>
    </lineage>
</organism>
<protein>
    <recommendedName>
        <fullName evidence="5">Putative nuclease HARBI1</fullName>
    </recommendedName>
    <alternativeName>
        <fullName evidence="11">Harbinger transposase-derived nuclease</fullName>
    </alternativeName>
</protein>
<comment type="cofactor">
    <cofactor evidence="1">
        <name>a divalent metal cation</name>
        <dbReference type="ChEBI" id="CHEBI:60240"/>
    </cofactor>
</comment>
<evidence type="ECO:0000256" key="1">
    <source>
        <dbReference type="ARBA" id="ARBA00001968"/>
    </source>
</evidence>
<comment type="similarity">
    <text evidence="4">Belongs to the HARBI1 family.</text>
</comment>